<dbReference type="Pfam" id="PF08825">
    <property type="entry name" value="E2_bind"/>
    <property type="match status" value="1"/>
</dbReference>
<comment type="function">
    <text evidence="10">Catalytic subunit of the dimeric E1 enzyme, which activates NEDD8.</text>
</comment>
<dbReference type="GO" id="GO:0045116">
    <property type="term" value="P:protein neddylation"/>
    <property type="evidence" value="ECO:0007669"/>
    <property type="project" value="UniProtKB-UniRule"/>
</dbReference>
<comment type="catalytic activity">
    <reaction evidence="9 10">
        <text>ATP + [NEDD8 protein] + [E1 NEDD8-activating enzyme]-L-cysteine = AMP + diphosphate + [E1 NEDD8-activating enzyme]-S-[NEDD8 protein]-yl-L-cysteine.</text>
        <dbReference type="EC" id="6.2.1.64"/>
    </reaction>
</comment>
<evidence type="ECO:0000256" key="3">
    <source>
        <dbReference type="ARBA" id="ARBA00015203"/>
    </source>
</evidence>
<keyword evidence="7 10" id="KW-0067">ATP-binding</keyword>
<accession>A0A5M3YMW0</accession>
<evidence type="ECO:0000256" key="9">
    <source>
        <dbReference type="ARBA" id="ARBA00024626"/>
    </source>
</evidence>
<sequence length="419" mass="47138">MATTDNPLRWKYLHKVLTKPGPFSDEDWVPGPETISALESSRILGAGGLGCEILKNLALSGFKDIHVIDMDTIDISNLNRQFLFRQSDIGKPKAEVAAAFVERRVKGVKITPYVGRIQDKDEDYYMQFKIIVCGLDSIEARRWINATLIGMVDPEDPESLKPLIDGGTEGFKGQARVILPTLSSCIECQLDMHAPRPAVPLCTIATIPRQPQHCIEWAHQIAWQEKRKDDAFDSDDMDHIGWVYNAALERAAQFDIHGVTFQMTQGVVKNIIPAIASTNAVIAAATTSEVLKIATSCNPYLENYMMYAGEEGVYTYTFEAEKKPDCPVCGNLARKMTVDPNMTLQEFIETLGERPEAQLKKPSMRTEEKTLYQRFPPQLEEQTRANLQRKVGELVEDGEEIAVSDPAYTIDFRYRLIFK</sequence>
<evidence type="ECO:0000256" key="4">
    <source>
        <dbReference type="ARBA" id="ARBA00022598"/>
    </source>
</evidence>
<dbReference type="GO" id="GO:0005634">
    <property type="term" value="C:nucleus"/>
    <property type="evidence" value="ECO:0007669"/>
    <property type="project" value="TreeGrafter"/>
</dbReference>
<dbReference type="AlphaFoldDB" id="A0A5M3YMW0"/>
<evidence type="ECO:0000313" key="11">
    <source>
        <dbReference type="EMBL" id="GFF12333.1"/>
    </source>
</evidence>
<evidence type="ECO:0000313" key="12">
    <source>
        <dbReference type="Proteomes" id="UP000452235"/>
    </source>
</evidence>
<dbReference type="FunFam" id="3.10.290.20:FF:000001">
    <property type="entry name" value="NEDD8-activating enzyme E1 catalytic subunit, variant"/>
    <property type="match status" value="1"/>
</dbReference>
<dbReference type="EC" id="6.2.1.64" evidence="8 10"/>
<evidence type="ECO:0000256" key="7">
    <source>
        <dbReference type="ARBA" id="ARBA00022840"/>
    </source>
</evidence>
<organism evidence="11 12">
    <name type="scientific">Aspergillus terreus</name>
    <dbReference type="NCBI Taxonomy" id="33178"/>
    <lineage>
        <taxon>Eukaryota</taxon>
        <taxon>Fungi</taxon>
        <taxon>Dikarya</taxon>
        <taxon>Ascomycota</taxon>
        <taxon>Pezizomycotina</taxon>
        <taxon>Eurotiomycetes</taxon>
        <taxon>Eurotiomycetidae</taxon>
        <taxon>Eurotiales</taxon>
        <taxon>Aspergillaceae</taxon>
        <taxon>Aspergillus</taxon>
        <taxon>Aspergillus subgen. Circumdati</taxon>
    </lineage>
</organism>
<dbReference type="SUPFAM" id="SSF69572">
    <property type="entry name" value="Activating enzymes of the ubiquitin-like proteins"/>
    <property type="match status" value="1"/>
</dbReference>
<comment type="similarity">
    <text evidence="2 10">Belongs to the ubiquitin-activating E1 family. UBA3 subfamily.</text>
</comment>
<dbReference type="SMART" id="SM01181">
    <property type="entry name" value="E2_bind"/>
    <property type="match status" value="1"/>
</dbReference>
<dbReference type="UniPathway" id="UPA00885"/>
<dbReference type="InterPro" id="IPR045886">
    <property type="entry name" value="ThiF/MoeB/HesA"/>
</dbReference>
<gene>
    <name evidence="11" type="ORF">ATEIFO6365_0001055600</name>
</gene>
<dbReference type="FunFam" id="1.10.10.520:FF:000001">
    <property type="entry name" value="NEDD8-activating enzyme E1 catalytic subunit"/>
    <property type="match status" value="1"/>
</dbReference>
<evidence type="ECO:0000256" key="1">
    <source>
        <dbReference type="ARBA" id="ARBA00005032"/>
    </source>
</evidence>
<dbReference type="VEuPathDB" id="FungiDB:ATEG_01357"/>
<keyword evidence="4 10" id="KW-0436">Ligase</keyword>
<protein>
    <recommendedName>
        <fullName evidence="3 10">NEDD8-activating enzyme E1 catalytic subunit</fullName>
        <ecNumber evidence="8 10">6.2.1.64</ecNumber>
    </recommendedName>
</protein>
<dbReference type="GO" id="GO:0019781">
    <property type="term" value="F:NEDD8 activating enzyme activity"/>
    <property type="evidence" value="ECO:0007669"/>
    <property type="project" value="UniProtKB-UniRule"/>
</dbReference>
<dbReference type="CDD" id="cd01488">
    <property type="entry name" value="Uba3_RUB"/>
    <property type="match status" value="1"/>
</dbReference>
<dbReference type="PANTHER" id="PTHR10953:SF6">
    <property type="entry name" value="NEDD8-ACTIVATING ENZYME E1 CATALYTIC SUBUNIT"/>
    <property type="match status" value="1"/>
</dbReference>
<dbReference type="GO" id="GO:0005737">
    <property type="term" value="C:cytoplasm"/>
    <property type="evidence" value="ECO:0007669"/>
    <property type="project" value="TreeGrafter"/>
</dbReference>
<comment type="caution">
    <text evidence="11">The sequence shown here is derived from an EMBL/GenBank/DDBJ whole genome shotgun (WGS) entry which is preliminary data.</text>
</comment>
<dbReference type="GO" id="GO:0005524">
    <property type="term" value="F:ATP binding"/>
    <property type="evidence" value="ECO:0007669"/>
    <property type="project" value="UniProtKB-UniRule"/>
</dbReference>
<dbReference type="Gene3D" id="1.10.10.520">
    <property type="entry name" value="Ubiquitin activating enzymes (Uba3). Chain: B, domain 2"/>
    <property type="match status" value="1"/>
</dbReference>
<evidence type="ECO:0000256" key="8">
    <source>
        <dbReference type="ARBA" id="ARBA00023624"/>
    </source>
</evidence>
<dbReference type="InterPro" id="IPR023318">
    <property type="entry name" value="Ub_act_enz_dom_a_sf"/>
</dbReference>
<proteinExistence type="inferred from homology"/>
<dbReference type="Gene3D" id="3.40.50.720">
    <property type="entry name" value="NAD(P)-binding Rossmann-like Domain"/>
    <property type="match status" value="1"/>
</dbReference>
<evidence type="ECO:0000256" key="10">
    <source>
        <dbReference type="RuleBase" id="RU368009"/>
    </source>
</evidence>
<dbReference type="InterPro" id="IPR000594">
    <property type="entry name" value="ThiF_NAD_FAD-bd"/>
</dbReference>
<keyword evidence="12" id="KW-1185">Reference proteome</keyword>
<dbReference type="OrthoDB" id="10255449at2759"/>
<name>A0A5M3YMW0_ASPTE</name>
<evidence type="ECO:0000256" key="5">
    <source>
        <dbReference type="ARBA" id="ARBA00022741"/>
    </source>
</evidence>
<keyword evidence="5 10" id="KW-0547">Nucleotide-binding</keyword>
<evidence type="ECO:0000256" key="2">
    <source>
        <dbReference type="ARBA" id="ARBA00006310"/>
    </source>
</evidence>
<evidence type="ECO:0000256" key="6">
    <source>
        <dbReference type="ARBA" id="ARBA00022786"/>
    </source>
</evidence>
<dbReference type="InterPro" id="IPR035985">
    <property type="entry name" value="Ubiquitin-activating_enz"/>
</dbReference>
<dbReference type="Pfam" id="PF00899">
    <property type="entry name" value="ThiF"/>
    <property type="match status" value="1"/>
</dbReference>
<dbReference type="InterPro" id="IPR014929">
    <property type="entry name" value="E2-binding"/>
</dbReference>
<reference evidence="11 12" key="1">
    <citation type="submission" date="2020-01" db="EMBL/GenBank/DDBJ databases">
        <title>Aspergillus terreus IFO 6365 whole genome shotgun sequence.</title>
        <authorList>
            <person name="Kanamasa S."/>
            <person name="Takahashi H."/>
        </authorList>
    </citation>
    <scope>NUCLEOTIDE SEQUENCE [LARGE SCALE GENOMIC DNA]</scope>
    <source>
        <strain evidence="11 12">IFO 6365</strain>
    </source>
</reference>
<dbReference type="InterPro" id="IPR030468">
    <property type="entry name" value="Uba3_N"/>
</dbReference>
<comment type="pathway">
    <text evidence="1 10">Protein modification; protein neddylation.</text>
</comment>
<keyword evidence="6 10" id="KW-0833">Ubl conjugation pathway</keyword>
<dbReference type="EMBL" id="BLJY01000001">
    <property type="protein sequence ID" value="GFF12333.1"/>
    <property type="molecule type" value="Genomic_DNA"/>
</dbReference>
<dbReference type="PANTHER" id="PTHR10953">
    <property type="entry name" value="UBIQUITIN-ACTIVATING ENZYME E1"/>
    <property type="match status" value="1"/>
</dbReference>
<dbReference type="Proteomes" id="UP000452235">
    <property type="component" value="Unassembled WGS sequence"/>
</dbReference>
<dbReference type="Gene3D" id="3.10.290.20">
    <property type="entry name" value="Ubiquitin-like 2 activating enzyme e1b. Chain: B, domain 3"/>
    <property type="match status" value="1"/>
</dbReference>